<dbReference type="Gene3D" id="1.20.1740.10">
    <property type="entry name" value="Amino acid/polyamine transporter I"/>
    <property type="match status" value="1"/>
</dbReference>
<keyword evidence="5 7" id="KW-1133">Transmembrane helix</keyword>
<feature type="transmembrane region" description="Helical" evidence="7">
    <location>
        <begin position="202"/>
        <end position="221"/>
    </location>
</feature>
<dbReference type="InterPro" id="IPR004840">
    <property type="entry name" value="Amino_acid_permease_CS"/>
</dbReference>
<feature type="transmembrane region" description="Helical" evidence="7">
    <location>
        <begin position="21"/>
        <end position="41"/>
    </location>
</feature>
<evidence type="ECO:0000256" key="2">
    <source>
        <dbReference type="ARBA" id="ARBA00022448"/>
    </source>
</evidence>
<feature type="transmembrane region" description="Helical" evidence="7">
    <location>
        <begin position="156"/>
        <end position="182"/>
    </location>
</feature>
<gene>
    <name evidence="9" type="ORF">OU415_37040</name>
</gene>
<evidence type="ECO:0000313" key="9">
    <source>
        <dbReference type="EMBL" id="MDA3631080.1"/>
    </source>
</evidence>
<keyword evidence="6 7" id="KW-0472">Membrane</keyword>
<accession>A0ABT4VAT1</accession>
<comment type="subcellular location">
    <subcellularLocation>
        <location evidence="1">Membrane</location>
        <topology evidence="1">Multi-pass membrane protein</topology>
    </subcellularLocation>
</comment>
<dbReference type="InterPro" id="IPR004841">
    <property type="entry name" value="AA-permease/SLC12A_dom"/>
</dbReference>
<dbReference type="PIRSF" id="PIRSF006060">
    <property type="entry name" value="AA_transporter"/>
    <property type="match status" value="1"/>
</dbReference>
<dbReference type="RefSeq" id="WP_270954399.1">
    <property type="nucleotide sequence ID" value="NZ_JAQGLA010000143.1"/>
</dbReference>
<keyword evidence="4" id="KW-0029">Amino-acid transport</keyword>
<dbReference type="PROSITE" id="PS00218">
    <property type="entry name" value="AMINO_ACID_PERMEASE_1"/>
    <property type="match status" value="1"/>
</dbReference>
<protein>
    <submittedName>
        <fullName evidence="9">Amino acid permease</fullName>
    </submittedName>
</protein>
<evidence type="ECO:0000256" key="6">
    <source>
        <dbReference type="ARBA" id="ARBA00023136"/>
    </source>
</evidence>
<evidence type="ECO:0000256" key="3">
    <source>
        <dbReference type="ARBA" id="ARBA00022692"/>
    </source>
</evidence>
<evidence type="ECO:0000256" key="4">
    <source>
        <dbReference type="ARBA" id="ARBA00022970"/>
    </source>
</evidence>
<organism evidence="9 10">
    <name type="scientific">Saccharopolyspora oryzae</name>
    <dbReference type="NCBI Taxonomy" id="2997343"/>
    <lineage>
        <taxon>Bacteria</taxon>
        <taxon>Bacillati</taxon>
        <taxon>Actinomycetota</taxon>
        <taxon>Actinomycetes</taxon>
        <taxon>Pseudonocardiales</taxon>
        <taxon>Pseudonocardiaceae</taxon>
        <taxon>Saccharopolyspora</taxon>
    </lineage>
</organism>
<feature type="transmembrane region" description="Helical" evidence="7">
    <location>
        <begin position="281"/>
        <end position="301"/>
    </location>
</feature>
<reference evidence="9 10" key="1">
    <citation type="submission" date="2022-11" db="EMBL/GenBank/DDBJ databases">
        <title>Draft genome sequence of Saccharopolyspora sp. WRP15-2 isolated from rhizosphere soils of wild rice in Thailand.</title>
        <authorList>
            <person name="Duangmal K."/>
            <person name="Kammanee S."/>
            <person name="Muangham S."/>
        </authorList>
    </citation>
    <scope>NUCLEOTIDE SEQUENCE [LARGE SCALE GENOMIC DNA]</scope>
    <source>
        <strain evidence="9 10">WRP15-2</strain>
    </source>
</reference>
<feature type="transmembrane region" description="Helical" evidence="7">
    <location>
        <begin position="242"/>
        <end position="261"/>
    </location>
</feature>
<name>A0ABT4VAT1_9PSEU</name>
<dbReference type="EMBL" id="JAQGLA010000143">
    <property type="protein sequence ID" value="MDA3631080.1"/>
    <property type="molecule type" value="Genomic_DNA"/>
</dbReference>
<feature type="transmembrane region" description="Helical" evidence="7">
    <location>
        <begin position="333"/>
        <end position="355"/>
    </location>
</feature>
<feature type="transmembrane region" description="Helical" evidence="7">
    <location>
        <begin position="121"/>
        <end position="144"/>
    </location>
</feature>
<keyword evidence="3 7" id="KW-0812">Transmembrane</keyword>
<feature type="transmembrane region" description="Helical" evidence="7">
    <location>
        <begin position="431"/>
        <end position="449"/>
    </location>
</feature>
<feature type="transmembrane region" description="Helical" evidence="7">
    <location>
        <begin position="361"/>
        <end position="382"/>
    </location>
</feature>
<dbReference type="PANTHER" id="PTHR43495:SF5">
    <property type="entry name" value="GAMMA-AMINOBUTYRIC ACID PERMEASE"/>
    <property type="match status" value="1"/>
</dbReference>
<comment type="caution">
    <text evidence="9">The sequence shown here is derived from an EMBL/GenBank/DDBJ whole genome shotgun (WGS) entry which is preliminary data.</text>
</comment>
<proteinExistence type="predicted"/>
<evidence type="ECO:0000256" key="1">
    <source>
        <dbReference type="ARBA" id="ARBA00004141"/>
    </source>
</evidence>
<dbReference type="Pfam" id="PF00324">
    <property type="entry name" value="AA_permease"/>
    <property type="match status" value="1"/>
</dbReference>
<feature type="transmembrane region" description="Helical" evidence="7">
    <location>
        <begin position="47"/>
        <end position="67"/>
    </location>
</feature>
<evidence type="ECO:0000256" key="7">
    <source>
        <dbReference type="SAM" id="Phobius"/>
    </source>
</evidence>
<evidence type="ECO:0000259" key="8">
    <source>
        <dbReference type="Pfam" id="PF00324"/>
    </source>
</evidence>
<evidence type="ECO:0000256" key="5">
    <source>
        <dbReference type="ARBA" id="ARBA00022989"/>
    </source>
</evidence>
<keyword evidence="2" id="KW-0813">Transport</keyword>
<sequence length="470" mass="49097">MASSPPGTSGLKSGLGNRQMTMIAIGGVIGAGLFVGSGKAISTAGPGVLLAYIGVGALVVLIMRMLAEMAVAHPETGSFSSYANRELGPWAGLSVGWLYAYQWCVTIGFEAVAGAAIVNRLLPAIPSWLAALVFMAALIAINLVQVSSFGEFEFWFALIKVTAIVAFIALGAAALLGLVPGFDSPGLANLTAHGGFLPEGGTAVLLAALAVFFSFFGTEVVTVAAGEAVDPVHAVRRGMNSVVWRILVFYIGSIFVVLALLPWNSAQVSESPYVAVLQRLGIPGAPVIMDVIVLSAVLSCLNSGIYSSSRMLYALAERGEAPALFTKVTRTGVPAWSVLAASSIGLVTVVANYFLPTEAVFNFLLDSSGAIAVVVYLCIAVTQFRGRRRLERQNPGALTIKMWAFPHLTIAVVIGLLAVIAGMAFNADSRHSLLLTLAVTAVAVAAGVVHQNRTRARTTERSTSTSEEKL</sequence>
<feature type="domain" description="Amino acid permease/ SLC12A" evidence="8">
    <location>
        <begin position="20"/>
        <end position="430"/>
    </location>
</feature>
<feature type="transmembrane region" description="Helical" evidence="7">
    <location>
        <begin position="403"/>
        <end position="425"/>
    </location>
</feature>
<dbReference type="Proteomes" id="UP001210380">
    <property type="component" value="Unassembled WGS sequence"/>
</dbReference>
<keyword evidence="10" id="KW-1185">Reference proteome</keyword>
<dbReference type="PANTHER" id="PTHR43495">
    <property type="entry name" value="GABA PERMEASE"/>
    <property type="match status" value="1"/>
</dbReference>
<evidence type="ECO:0000313" key="10">
    <source>
        <dbReference type="Proteomes" id="UP001210380"/>
    </source>
</evidence>